<dbReference type="Gene3D" id="3.30.70.100">
    <property type="match status" value="1"/>
</dbReference>
<comment type="similarity">
    <text evidence="5">Belongs to the HIPP family.</text>
</comment>
<sequence>MVKRIVLKVDVSCQKCKRKLMQAISRSQGVDKIEIDVIKSTVTVTGDADPIEVIMRTRKAGKFVEIISIGPPPPPPKQAVESVKKTEDKKVDDKKKTEEKKPTNTTTKEKKPEVPLLPSPLPLPPPMPAIVIHTPSTCPMCQHIGVHDPQPSCVVM</sequence>
<dbReference type="PROSITE" id="PS50846">
    <property type="entry name" value="HMA_2"/>
    <property type="match status" value="1"/>
</dbReference>
<evidence type="ECO:0000259" key="7">
    <source>
        <dbReference type="PROSITE" id="PS50846"/>
    </source>
</evidence>
<dbReference type="Proteomes" id="UP001515500">
    <property type="component" value="Chromosome 17"/>
</dbReference>
<gene>
    <name evidence="9" type="primary">LOC120281398</name>
</gene>
<keyword evidence="2" id="KW-0479">Metal-binding</keyword>
<evidence type="ECO:0000256" key="3">
    <source>
        <dbReference type="ARBA" id="ARBA00023288"/>
    </source>
</evidence>
<dbReference type="InterPro" id="IPR051863">
    <property type="entry name" value="HIPP"/>
</dbReference>
<dbReference type="InterPro" id="IPR036163">
    <property type="entry name" value="HMA_dom_sf"/>
</dbReference>
<dbReference type="GO" id="GO:0046872">
    <property type="term" value="F:metal ion binding"/>
    <property type="evidence" value="ECO:0007669"/>
    <property type="project" value="UniProtKB-KW"/>
</dbReference>
<reference evidence="9" key="1">
    <citation type="submission" date="2025-08" db="UniProtKB">
        <authorList>
            <consortium name="RefSeq"/>
        </authorList>
    </citation>
    <scope>IDENTIFICATION</scope>
</reference>
<dbReference type="PANTHER" id="PTHR45811">
    <property type="entry name" value="COPPER TRANSPORT PROTEIN FAMILY-RELATED"/>
    <property type="match status" value="1"/>
</dbReference>
<keyword evidence="1" id="KW-0488">Methylation</keyword>
<dbReference type="AlphaFoldDB" id="A0AB40CXQ8"/>
<feature type="region of interest" description="Disordered" evidence="6">
    <location>
        <begin position="66"/>
        <end position="122"/>
    </location>
</feature>
<keyword evidence="8" id="KW-1185">Reference proteome</keyword>
<evidence type="ECO:0000256" key="6">
    <source>
        <dbReference type="SAM" id="MobiDB-lite"/>
    </source>
</evidence>
<evidence type="ECO:0000313" key="9">
    <source>
        <dbReference type="RefSeq" id="XP_039144174.1"/>
    </source>
</evidence>
<keyword evidence="4" id="KW-0636">Prenylation</keyword>
<evidence type="ECO:0000256" key="5">
    <source>
        <dbReference type="ARBA" id="ARBA00024045"/>
    </source>
</evidence>
<dbReference type="CDD" id="cd00371">
    <property type="entry name" value="HMA"/>
    <property type="match status" value="1"/>
</dbReference>
<evidence type="ECO:0000256" key="4">
    <source>
        <dbReference type="ARBA" id="ARBA00023289"/>
    </source>
</evidence>
<feature type="domain" description="HMA" evidence="7">
    <location>
        <begin position="2"/>
        <end position="65"/>
    </location>
</feature>
<keyword evidence="3" id="KW-0449">Lipoprotein</keyword>
<dbReference type="GeneID" id="120281398"/>
<dbReference type="SUPFAM" id="SSF55008">
    <property type="entry name" value="HMA, heavy metal-associated domain"/>
    <property type="match status" value="1"/>
</dbReference>
<protein>
    <submittedName>
        <fullName evidence="9">Heavy metal-associated isoprenylated plant protein 43-like isoform X1</fullName>
    </submittedName>
</protein>
<dbReference type="RefSeq" id="XP_039144174.1">
    <property type="nucleotide sequence ID" value="XM_039288240.1"/>
</dbReference>
<dbReference type="InterPro" id="IPR006121">
    <property type="entry name" value="HMA_dom"/>
</dbReference>
<organism evidence="8 9">
    <name type="scientific">Dioscorea cayennensis subsp. rotundata</name>
    <name type="common">White Guinea yam</name>
    <name type="synonym">Dioscorea rotundata</name>
    <dbReference type="NCBI Taxonomy" id="55577"/>
    <lineage>
        <taxon>Eukaryota</taxon>
        <taxon>Viridiplantae</taxon>
        <taxon>Streptophyta</taxon>
        <taxon>Embryophyta</taxon>
        <taxon>Tracheophyta</taxon>
        <taxon>Spermatophyta</taxon>
        <taxon>Magnoliopsida</taxon>
        <taxon>Liliopsida</taxon>
        <taxon>Dioscoreales</taxon>
        <taxon>Dioscoreaceae</taxon>
        <taxon>Dioscorea</taxon>
    </lineage>
</organism>
<dbReference type="PANTHER" id="PTHR45811:SF13">
    <property type="entry name" value="OS04G0661100 PROTEIN"/>
    <property type="match status" value="1"/>
</dbReference>
<dbReference type="Pfam" id="PF00403">
    <property type="entry name" value="HMA"/>
    <property type="match status" value="1"/>
</dbReference>
<evidence type="ECO:0000313" key="8">
    <source>
        <dbReference type="Proteomes" id="UP001515500"/>
    </source>
</evidence>
<evidence type="ECO:0000256" key="2">
    <source>
        <dbReference type="ARBA" id="ARBA00022723"/>
    </source>
</evidence>
<name>A0AB40CXQ8_DIOCR</name>
<proteinExistence type="inferred from homology"/>
<accession>A0AB40CXQ8</accession>
<feature type="compositionally biased region" description="Basic and acidic residues" evidence="6">
    <location>
        <begin position="82"/>
        <end position="113"/>
    </location>
</feature>
<evidence type="ECO:0000256" key="1">
    <source>
        <dbReference type="ARBA" id="ARBA00022481"/>
    </source>
</evidence>